<name>A0A6P7TGD9_9MOLL</name>
<proteinExistence type="predicted"/>
<feature type="transmembrane region" description="Helical" evidence="1">
    <location>
        <begin position="47"/>
        <end position="68"/>
    </location>
</feature>
<dbReference type="Proteomes" id="UP000515154">
    <property type="component" value="Linkage group LG24"/>
</dbReference>
<protein>
    <submittedName>
        <fullName evidence="3">Uncharacterized protein LOC115223891 isoform X1</fullName>
    </submittedName>
</protein>
<dbReference type="InterPro" id="IPR008983">
    <property type="entry name" value="Tumour_necrosis_fac-like_dom"/>
</dbReference>
<gene>
    <name evidence="3" type="primary">LOC115223891</name>
</gene>
<dbReference type="RefSeq" id="XP_029650469.1">
    <property type="nucleotide sequence ID" value="XM_029794609.2"/>
</dbReference>
<dbReference type="Gene3D" id="2.60.120.40">
    <property type="match status" value="1"/>
</dbReference>
<evidence type="ECO:0000313" key="3">
    <source>
        <dbReference type="RefSeq" id="XP_029650469.1"/>
    </source>
</evidence>
<keyword evidence="2" id="KW-1185">Reference proteome</keyword>
<keyword evidence="1" id="KW-1133">Transmembrane helix</keyword>
<sequence>MPSLVENDPNIDSLLSTVIEENHENTTSEFLQLTKEKTHAAKRPTRMILLSICLVALVVTMIVIAVSMKWNYHPNRPQSYYAMFHLKTSHYTPSEEASYLQWVKEEGDFKLVDGTYIFIPQDGIYEISCTVQLHIPKNSTAAIYTLVLERKYNGKHSVFMKKRPSILNTPEHAIVQLSFKYKLKFNDEIFLKINKAKFVRPNMPSSYLSISSLYLNSL</sequence>
<accession>A0A6P7TGD9</accession>
<dbReference type="KEGG" id="osn:115223891"/>
<reference evidence="3" key="1">
    <citation type="submission" date="2025-08" db="UniProtKB">
        <authorList>
            <consortium name="RefSeq"/>
        </authorList>
    </citation>
    <scope>IDENTIFICATION</scope>
</reference>
<evidence type="ECO:0000313" key="2">
    <source>
        <dbReference type="Proteomes" id="UP000515154"/>
    </source>
</evidence>
<dbReference type="SUPFAM" id="SSF49842">
    <property type="entry name" value="TNF-like"/>
    <property type="match status" value="1"/>
</dbReference>
<keyword evidence="1" id="KW-0812">Transmembrane</keyword>
<dbReference type="AlphaFoldDB" id="A0A6P7TGD9"/>
<keyword evidence="1" id="KW-0472">Membrane</keyword>
<evidence type="ECO:0000256" key="1">
    <source>
        <dbReference type="SAM" id="Phobius"/>
    </source>
</evidence>
<organism evidence="2 3">
    <name type="scientific">Octopus sinensis</name>
    <name type="common">East Asian common octopus</name>
    <dbReference type="NCBI Taxonomy" id="2607531"/>
    <lineage>
        <taxon>Eukaryota</taxon>
        <taxon>Metazoa</taxon>
        <taxon>Spiralia</taxon>
        <taxon>Lophotrochozoa</taxon>
        <taxon>Mollusca</taxon>
        <taxon>Cephalopoda</taxon>
        <taxon>Coleoidea</taxon>
        <taxon>Octopodiformes</taxon>
        <taxon>Octopoda</taxon>
        <taxon>Incirrata</taxon>
        <taxon>Octopodidae</taxon>
        <taxon>Octopus</taxon>
    </lineage>
</organism>